<feature type="binding site" evidence="10">
    <location>
        <position position="87"/>
    </location>
    <ligand>
        <name>[4Fe-4S] cluster</name>
        <dbReference type="ChEBI" id="CHEBI:49883"/>
    </ligand>
</feature>
<dbReference type="AlphaFoldDB" id="A0A5K7SEX8"/>
<proteinExistence type="inferred from homology"/>
<dbReference type="GO" id="GO:0046872">
    <property type="term" value="F:metal ion binding"/>
    <property type="evidence" value="ECO:0007669"/>
    <property type="project" value="UniProtKB-KW"/>
</dbReference>
<evidence type="ECO:0000256" key="10">
    <source>
        <dbReference type="HAMAP-Rule" id="MF_00568"/>
    </source>
</evidence>
<protein>
    <recommendedName>
        <fullName evidence="2 10">Quinolinate synthase</fullName>
        <ecNumber evidence="2 10">2.5.1.72</ecNumber>
    </recommendedName>
</protein>
<organism evidence="11 12">
    <name type="scientific">Aquipluma nitroreducens</name>
    <dbReference type="NCBI Taxonomy" id="2010828"/>
    <lineage>
        <taxon>Bacteria</taxon>
        <taxon>Pseudomonadati</taxon>
        <taxon>Bacteroidota</taxon>
        <taxon>Bacteroidia</taxon>
        <taxon>Marinilabiliales</taxon>
        <taxon>Prolixibacteraceae</taxon>
        <taxon>Aquipluma</taxon>
    </lineage>
</organism>
<accession>A0A5K7SEX8</accession>
<dbReference type="GO" id="GO:0005829">
    <property type="term" value="C:cytosol"/>
    <property type="evidence" value="ECO:0007669"/>
    <property type="project" value="TreeGrafter"/>
</dbReference>
<keyword evidence="8 10" id="KW-0408">Iron</keyword>
<name>A0A5K7SEX8_9BACT</name>
<dbReference type="GO" id="GO:0008987">
    <property type="term" value="F:quinolinate synthetase A activity"/>
    <property type="evidence" value="ECO:0007669"/>
    <property type="project" value="UniProtKB-UniRule"/>
</dbReference>
<dbReference type="NCBIfam" id="NF006879">
    <property type="entry name" value="PRK09375.1-4"/>
    <property type="match status" value="1"/>
</dbReference>
<dbReference type="HAMAP" id="MF_00568">
    <property type="entry name" value="NadA_type2"/>
    <property type="match status" value="1"/>
</dbReference>
<dbReference type="Pfam" id="PF02445">
    <property type="entry name" value="NadA"/>
    <property type="match status" value="1"/>
</dbReference>
<evidence type="ECO:0000256" key="4">
    <source>
        <dbReference type="ARBA" id="ARBA00022490"/>
    </source>
</evidence>
<gene>
    <name evidence="10" type="primary">nadA</name>
    <name evidence="11" type="ORF">AQPE_4331</name>
</gene>
<feature type="binding site" evidence="10">
    <location>
        <begin position="199"/>
        <end position="201"/>
    </location>
    <ligand>
        <name>iminosuccinate</name>
        <dbReference type="ChEBI" id="CHEBI:77875"/>
    </ligand>
</feature>
<evidence type="ECO:0000256" key="2">
    <source>
        <dbReference type="ARBA" id="ARBA00012669"/>
    </source>
</evidence>
<dbReference type="Proteomes" id="UP001193389">
    <property type="component" value="Chromosome"/>
</dbReference>
<reference evidence="11" key="1">
    <citation type="journal article" date="2020" name="Int. J. Syst. Evol. Microbiol.">
        <title>Aquipluma nitroreducens gen. nov. sp. nov., a novel facultatively anaerobic bacterium isolated from a freshwater lake.</title>
        <authorList>
            <person name="Watanabe M."/>
            <person name="Kojima H."/>
            <person name="Fukui M."/>
        </authorList>
    </citation>
    <scope>NUCLEOTIDE SEQUENCE</scope>
    <source>
        <strain evidence="11">MeG22</strain>
    </source>
</reference>
<evidence type="ECO:0000256" key="7">
    <source>
        <dbReference type="ARBA" id="ARBA00022723"/>
    </source>
</evidence>
<dbReference type="EMBL" id="AP018694">
    <property type="protein sequence ID" value="BBE20140.1"/>
    <property type="molecule type" value="Genomic_DNA"/>
</dbReference>
<comment type="pathway">
    <text evidence="1 10">Cofactor biosynthesis; NAD(+) biosynthesis; quinolinate from iminoaspartate: step 1/1.</text>
</comment>
<feature type="binding site" evidence="10">
    <location>
        <position position="216"/>
    </location>
    <ligand>
        <name>iminosuccinate</name>
        <dbReference type="ChEBI" id="CHEBI:77875"/>
    </ligand>
</feature>
<keyword evidence="5 10" id="KW-0662">Pyridine nucleotide biosynthesis</keyword>
<comment type="function">
    <text evidence="10">Catalyzes the condensation of iminoaspartate with dihydroxyacetone phosphate to form quinolinate.</text>
</comment>
<evidence type="ECO:0000256" key="8">
    <source>
        <dbReference type="ARBA" id="ARBA00023004"/>
    </source>
</evidence>
<dbReference type="InterPro" id="IPR023066">
    <property type="entry name" value="Quinolinate_synth_type2"/>
</dbReference>
<keyword evidence="4 10" id="KW-0963">Cytoplasm</keyword>
<dbReference type="KEGG" id="anf:AQPE_4331"/>
<dbReference type="NCBIfam" id="TIGR00550">
    <property type="entry name" value="nadA"/>
    <property type="match status" value="1"/>
</dbReference>
<keyword evidence="3 10" id="KW-0004">4Fe-4S</keyword>
<dbReference type="PANTHER" id="PTHR30573">
    <property type="entry name" value="QUINOLINATE SYNTHETASE A"/>
    <property type="match status" value="1"/>
</dbReference>
<dbReference type="GO" id="GO:0034628">
    <property type="term" value="P:'de novo' NAD+ biosynthetic process from L-aspartate"/>
    <property type="evidence" value="ECO:0007669"/>
    <property type="project" value="TreeGrafter"/>
</dbReference>
<dbReference type="RefSeq" id="WP_318348315.1">
    <property type="nucleotide sequence ID" value="NZ_AP018694.1"/>
</dbReference>
<dbReference type="GO" id="GO:0051539">
    <property type="term" value="F:4 iron, 4 sulfur cluster binding"/>
    <property type="evidence" value="ECO:0007669"/>
    <property type="project" value="UniProtKB-KW"/>
</dbReference>
<sequence length="311" mass="35103">MENNEILIKKIGKLRKEKNAVILAHYYQIPEIQEIADFVGDSLDLSKKSAETKADIIVFAGVNFMAETAKILSPDKRVFIPDMNAGCSLAESCPADKFKEFRERYPDHIVVSYVNTTAEIKAMTDITCTSTNAVRIIESIPNDQKIIFAPDRNLGNYLNSITGREMVLWDGACHVHEEFSLEKMLALLKMYPKAKLIAHPECQRPVLIAADFVGSTSALLKFTETDSGSEYIVATESGILHQMRKRNPNKTFIPAPPIDSTCGCNDCRFMKLHDLQKIYDSLNEEKFEVNLSSEIMEKARKPILRMFELSN</sequence>
<comment type="catalytic activity">
    <reaction evidence="10">
        <text>iminosuccinate + dihydroxyacetone phosphate = quinolinate + phosphate + 2 H2O + H(+)</text>
        <dbReference type="Rhea" id="RHEA:25888"/>
        <dbReference type="ChEBI" id="CHEBI:15377"/>
        <dbReference type="ChEBI" id="CHEBI:15378"/>
        <dbReference type="ChEBI" id="CHEBI:29959"/>
        <dbReference type="ChEBI" id="CHEBI:43474"/>
        <dbReference type="ChEBI" id="CHEBI:57642"/>
        <dbReference type="ChEBI" id="CHEBI:77875"/>
        <dbReference type="EC" id="2.5.1.72"/>
    </reaction>
</comment>
<dbReference type="InterPro" id="IPR003473">
    <property type="entry name" value="NadA"/>
</dbReference>
<feature type="binding site" evidence="10">
    <location>
        <position position="42"/>
    </location>
    <ligand>
        <name>iminosuccinate</name>
        <dbReference type="ChEBI" id="CHEBI:77875"/>
    </ligand>
</feature>
<comment type="similarity">
    <text evidence="10">Belongs to the quinolinate synthase family. Type 2 subfamily.</text>
</comment>
<keyword evidence="9 10" id="KW-0411">Iron-sulfur</keyword>
<dbReference type="FunFam" id="3.40.50.10800:FF:000003">
    <property type="entry name" value="Quinolinate synthase A"/>
    <property type="match status" value="1"/>
</dbReference>
<feature type="binding site" evidence="10">
    <location>
        <position position="173"/>
    </location>
    <ligand>
        <name>[4Fe-4S] cluster</name>
        <dbReference type="ChEBI" id="CHEBI:49883"/>
    </ligand>
</feature>
<dbReference type="NCBIfam" id="NF006878">
    <property type="entry name" value="PRK09375.1-2"/>
    <property type="match status" value="1"/>
</dbReference>
<feature type="binding site" evidence="10">
    <location>
        <begin position="113"/>
        <end position="115"/>
    </location>
    <ligand>
        <name>iminosuccinate</name>
        <dbReference type="ChEBI" id="CHEBI:77875"/>
    </ligand>
</feature>
<comment type="cofactor">
    <cofactor evidence="10">
        <name>[4Fe-4S] cluster</name>
        <dbReference type="ChEBI" id="CHEBI:49883"/>
    </cofactor>
    <text evidence="10">Binds 1 [4Fe-4S] cluster per subunit.</text>
</comment>
<evidence type="ECO:0000256" key="1">
    <source>
        <dbReference type="ARBA" id="ARBA00005065"/>
    </source>
</evidence>
<evidence type="ECO:0000313" key="12">
    <source>
        <dbReference type="Proteomes" id="UP001193389"/>
    </source>
</evidence>
<evidence type="ECO:0000256" key="9">
    <source>
        <dbReference type="ARBA" id="ARBA00023014"/>
    </source>
</evidence>
<evidence type="ECO:0000313" key="11">
    <source>
        <dbReference type="EMBL" id="BBE20140.1"/>
    </source>
</evidence>
<keyword evidence="12" id="KW-1185">Reference proteome</keyword>
<evidence type="ECO:0000256" key="5">
    <source>
        <dbReference type="ARBA" id="ARBA00022642"/>
    </source>
</evidence>
<keyword evidence="6 10" id="KW-0808">Transferase</keyword>
<dbReference type="SUPFAM" id="SSF142754">
    <property type="entry name" value="NadA-like"/>
    <property type="match status" value="1"/>
</dbReference>
<dbReference type="InterPro" id="IPR036094">
    <property type="entry name" value="NadA_sf"/>
</dbReference>
<keyword evidence="7 10" id="KW-0479">Metal-binding</keyword>
<dbReference type="Gene3D" id="3.40.50.10800">
    <property type="entry name" value="NadA-like"/>
    <property type="match status" value="3"/>
</dbReference>
<dbReference type="EC" id="2.5.1.72" evidence="2 10"/>
<feature type="binding site" evidence="10">
    <location>
        <position position="267"/>
    </location>
    <ligand>
        <name>[4Fe-4S] cluster</name>
        <dbReference type="ChEBI" id="CHEBI:49883"/>
    </ligand>
</feature>
<feature type="binding site" evidence="10">
    <location>
        <position position="130"/>
    </location>
    <ligand>
        <name>iminosuccinate</name>
        <dbReference type="ChEBI" id="CHEBI:77875"/>
    </ligand>
</feature>
<feature type="binding site" evidence="10">
    <location>
        <position position="25"/>
    </location>
    <ligand>
        <name>iminosuccinate</name>
        <dbReference type="ChEBI" id="CHEBI:77875"/>
    </ligand>
</feature>
<dbReference type="PANTHER" id="PTHR30573:SF0">
    <property type="entry name" value="QUINOLINATE SYNTHASE, CHLOROPLASTIC"/>
    <property type="match status" value="1"/>
</dbReference>
<comment type="subcellular location">
    <subcellularLocation>
        <location evidence="10">Cytoplasm</location>
    </subcellularLocation>
</comment>
<evidence type="ECO:0000256" key="3">
    <source>
        <dbReference type="ARBA" id="ARBA00022485"/>
    </source>
</evidence>
<evidence type="ECO:0000256" key="6">
    <source>
        <dbReference type="ARBA" id="ARBA00022679"/>
    </source>
</evidence>
<dbReference type="UniPathway" id="UPA00253">
    <property type="reaction ID" value="UER00327"/>
</dbReference>